<feature type="domain" description="Rieske" evidence="8">
    <location>
        <begin position="54"/>
        <end position="161"/>
    </location>
</feature>
<evidence type="ECO:0000256" key="3">
    <source>
        <dbReference type="ARBA" id="ARBA00022723"/>
    </source>
</evidence>
<keyword evidence="3" id="KW-0479">Metal-binding</keyword>
<dbReference type="CDD" id="cd00680">
    <property type="entry name" value="RHO_alpha_C"/>
    <property type="match status" value="1"/>
</dbReference>
<dbReference type="PROSITE" id="PS00570">
    <property type="entry name" value="RING_HYDROXYL_ALPHA"/>
    <property type="match status" value="1"/>
</dbReference>
<reference evidence="9" key="1">
    <citation type="submission" date="2021-04" db="EMBL/GenBank/DDBJ databases">
        <authorList>
            <person name="Zhang D.-C."/>
        </authorList>
    </citation>
    <scope>NUCLEOTIDE SEQUENCE</scope>
    <source>
        <strain evidence="9">CGMCC 1.15697</strain>
    </source>
</reference>
<evidence type="ECO:0000256" key="6">
    <source>
        <dbReference type="ARBA" id="ARBA00023014"/>
    </source>
</evidence>
<dbReference type="SUPFAM" id="SSF50022">
    <property type="entry name" value="ISP domain"/>
    <property type="match status" value="1"/>
</dbReference>
<dbReference type="EMBL" id="JAGMWN010000007">
    <property type="protein sequence ID" value="MBP5858375.1"/>
    <property type="molecule type" value="Genomic_DNA"/>
</dbReference>
<evidence type="ECO:0000313" key="9">
    <source>
        <dbReference type="EMBL" id="MBP5858375.1"/>
    </source>
</evidence>
<keyword evidence="6" id="KW-0411">Iron-sulfur</keyword>
<dbReference type="GO" id="GO:0005506">
    <property type="term" value="F:iron ion binding"/>
    <property type="evidence" value="ECO:0007669"/>
    <property type="project" value="InterPro"/>
</dbReference>
<dbReference type="CDD" id="cd03469">
    <property type="entry name" value="Rieske_RO_Alpha_N"/>
    <property type="match status" value="1"/>
</dbReference>
<dbReference type="PANTHER" id="PTHR43756:SF5">
    <property type="entry name" value="CHOLINE MONOOXYGENASE, CHLOROPLASTIC"/>
    <property type="match status" value="1"/>
</dbReference>
<keyword evidence="5" id="KW-0408">Iron</keyword>
<dbReference type="Proteomes" id="UP000672602">
    <property type="component" value="Unassembled WGS sequence"/>
</dbReference>
<keyword evidence="7" id="KW-0520">NAD</keyword>
<sequence>MTIGVAPAAGASDERARVAETCEELNKARHLPGDIYASEEIYRKELDEFFYKDWLFVGREEQFPNPGDYMAQRIVDQPIIIARDKDGVLSAFRNMCRHRGVEVAEGSGNLRHFKCPYHGWTYDLSGKLLGAAYMKETEGFDPKSCRLPKVHLETWRGSIFISLADEPVPFAEAIADFEQDFAQLHPEKCRLVDVTRLELACNWKFLHENLMDFYHVGVLHVNTFGARFSWTPDNVSLKDGGGITIRYDAAPSTPDGQTLFAKMPWLEDQENSFACTGFRLPNLTLFGRIDCVKMMVAWPVGPNKCEVFIYVLFPEEFLDDPALEEKLKVYKDYQMKIYEEDRSMIESMQKAMALSTYEPGRMSVMEKAIHHFLNGYAERMFGAHR</sequence>
<dbReference type="PROSITE" id="PS51296">
    <property type="entry name" value="RIESKE"/>
    <property type="match status" value="1"/>
</dbReference>
<dbReference type="PANTHER" id="PTHR43756">
    <property type="entry name" value="CHOLINE MONOOXYGENASE, CHLOROPLASTIC"/>
    <property type="match status" value="1"/>
</dbReference>
<dbReference type="SUPFAM" id="SSF55961">
    <property type="entry name" value="Bet v1-like"/>
    <property type="match status" value="1"/>
</dbReference>
<dbReference type="InterPro" id="IPR015879">
    <property type="entry name" value="Ring_hydroxy_dOase_asu_C_dom"/>
</dbReference>
<proteinExistence type="predicted"/>
<gene>
    <name evidence="9" type="ORF">KAJ83_15240</name>
</gene>
<comment type="cofactor">
    <cofactor evidence="1">
        <name>Fe cation</name>
        <dbReference type="ChEBI" id="CHEBI:24875"/>
    </cofactor>
</comment>
<dbReference type="Gene3D" id="2.102.10.10">
    <property type="entry name" value="Rieske [2Fe-2S] iron-sulphur domain"/>
    <property type="match status" value="1"/>
</dbReference>
<dbReference type="InterPro" id="IPR001663">
    <property type="entry name" value="Rng_hydr_dOase-A"/>
</dbReference>
<organism evidence="9 10">
    <name type="scientific">Marivibrio halodurans</name>
    <dbReference type="NCBI Taxonomy" id="2039722"/>
    <lineage>
        <taxon>Bacteria</taxon>
        <taxon>Pseudomonadati</taxon>
        <taxon>Pseudomonadota</taxon>
        <taxon>Alphaproteobacteria</taxon>
        <taxon>Rhodospirillales</taxon>
        <taxon>Rhodospirillaceae</taxon>
        <taxon>Marivibrio</taxon>
    </lineage>
</organism>
<dbReference type="InterPro" id="IPR015881">
    <property type="entry name" value="ARHD_Rieske_2Fe_2S"/>
</dbReference>
<evidence type="ECO:0000256" key="7">
    <source>
        <dbReference type="ARBA" id="ARBA00023027"/>
    </source>
</evidence>
<evidence type="ECO:0000256" key="1">
    <source>
        <dbReference type="ARBA" id="ARBA00001962"/>
    </source>
</evidence>
<evidence type="ECO:0000256" key="2">
    <source>
        <dbReference type="ARBA" id="ARBA00022714"/>
    </source>
</evidence>
<keyword evidence="9" id="KW-0223">Dioxygenase</keyword>
<dbReference type="PRINTS" id="PR00090">
    <property type="entry name" value="RNGDIOXGNASE"/>
</dbReference>
<evidence type="ECO:0000256" key="4">
    <source>
        <dbReference type="ARBA" id="ARBA00023002"/>
    </source>
</evidence>
<comment type="caution">
    <text evidence="9">The sequence shown here is derived from an EMBL/GenBank/DDBJ whole genome shotgun (WGS) entry which is preliminary data.</text>
</comment>
<dbReference type="AlphaFoldDB" id="A0A8J7V3H9"/>
<dbReference type="InterPro" id="IPR036922">
    <property type="entry name" value="Rieske_2Fe-2S_sf"/>
</dbReference>
<dbReference type="Pfam" id="PF00355">
    <property type="entry name" value="Rieske"/>
    <property type="match status" value="1"/>
</dbReference>
<evidence type="ECO:0000256" key="5">
    <source>
        <dbReference type="ARBA" id="ARBA00023004"/>
    </source>
</evidence>
<keyword evidence="2" id="KW-0001">2Fe-2S</keyword>
<dbReference type="GO" id="GO:0051213">
    <property type="term" value="F:dioxygenase activity"/>
    <property type="evidence" value="ECO:0007669"/>
    <property type="project" value="UniProtKB-KW"/>
</dbReference>
<dbReference type="InterPro" id="IPR017941">
    <property type="entry name" value="Rieske_2Fe-2S"/>
</dbReference>
<keyword evidence="4" id="KW-0560">Oxidoreductase</keyword>
<dbReference type="Pfam" id="PF00848">
    <property type="entry name" value="Ring_hydroxyl_A"/>
    <property type="match status" value="1"/>
</dbReference>
<evidence type="ECO:0000313" key="10">
    <source>
        <dbReference type="Proteomes" id="UP000672602"/>
    </source>
</evidence>
<accession>A0A8J7V3H9</accession>
<keyword evidence="10" id="KW-1185">Reference proteome</keyword>
<dbReference type="GO" id="GO:0051537">
    <property type="term" value="F:2 iron, 2 sulfur cluster binding"/>
    <property type="evidence" value="ECO:0007669"/>
    <property type="project" value="UniProtKB-KW"/>
</dbReference>
<protein>
    <submittedName>
        <fullName evidence="9">Aromatic ring-hydroxylating dioxygenase subunit alpha</fullName>
    </submittedName>
</protein>
<dbReference type="RefSeq" id="WP_210682957.1">
    <property type="nucleotide sequence ID" value="NZ_JAGMWN010000007.1"/>
</dbReference>
<evidence type="ECO:0000259" key="8">
    <source>
        <dbReference type="PROSITE" id="PS51296"/>
    </source>
</evidence>
<dbReference type="Gene3D" id="3.90.380.10">
    <property type="entry name" value="Naphthalene 1,2-dioxygenase Alpha Subunit, Chain A, domain 1"/>
    <property type="match status" value="2"/>
</dbReference>
<name>A0A8J7V3H9_9PROT</name>